<dbReference type="Gene3D" id="3.30.70.120">
    <property type="match status" value="1"/>
</dbReference>
<sequence length="108" mass="11845">MTEIVTVEILCPDTETATRIAGAALDRRLAACANIGAGVTSHYTWQGMRECASETPLFLKTRATLFRPLAALARHLHPYDLPCILAHPATMVTEDYRDWVLSETESGA</sequence>
<dbReference type="Proteomes" id="UP000319255">
    <property type="component" value="Unassembled WGS sequence"/>
</dbReference>
<dbReference type="InterPro" id="IPR011322">
    <property type="entry name" value="N-reg_PII-like_a/b"/>
</dbReference>
<evidence type="ECO:0000313" key="3">
    <source>
        <dbReference type="Proteomes" id="UP000319255"/>
    </source>
</evidence>
<protein>
    <submittedName>
        <fullName evidence="2">Divalent-cation tolerance protein CutA</fullName>
    </submittedName>
</protein>
<keyword evidence="3" id="KW-1185">Reference proteome</keyword>
<dbReference type="OrthoDB" id="37622at2"/>
<dbReference type="PANTHER" id="PTHR23419">
    <property type="entry name" value="DIVALENT CATION TOLERANCE CUTA-RELATED"/>
    <property type="match status" value="1"/>
</dbReference>
<organism evidence="2 3">
    <name type="scientific">Amaricoccus solimangrovi</name>
    <dbReference type="NCBI Taxonomy" id="2589815"/>
    <lineage>
        <taxon>Bacteria</taxon>
        <taxon>Pseudomonadati</taxon>
        <taxon>Pseudomonadota</taxon>
        <taxon>Alphaproteobacteria</taxon>
        <taxon>Rhodobacterales</taxon>
        <taxon>Paracoccaceae</taxon>
        <taxon>Amaricoccus</taxon>
    </lineage>
</organism>
<gene>
    <name evidence="2" type="ORF">FJM51_06235</name>
</gene>
<dbReference type="InterPro" id="IPR004323">
    <property type="entry name" value="Ion_tolerance_CutA"/>
</dbReference>
<reference evidence="2 3" key="1">
    <citation type="submission" date="2019-06" db="EMBL/GenBank/DDBJ databases">
        <title>A novel bacterium of genus Amaricoccus, isolated from marine sediment.</title>
        <authorList>
            <person name="Huang H."/>
            <person name="Mo K."/>
            <person name="Hu Y."/>
        </authorList>
    </citation>
    <scope>NUCLEOTIDE SEQUENCE [LARGE SCALE GENOMIC DNA]</scope>
    <source>
        <strain evidence="2 3">HB172011</strain>
    </source>
</reference>
<comment type="similarity">
    <text evidence="1">Belongs to the CutA family.</text>
</comment>
<evidence type="ECO:0000313" key="2">
    <source>
        <dbReference type="EMBL" id="TPE52026.1"/>
    </source>
</evidence>
<accession>A0A501X0B0</accession>
<dbReference type="RefSeq" id="WP_140453268.1">
    <property type="nucleotide sequence ID" value="NZ_VFRP01000004.1"/>
</dbReference>
<dbReference type="GO" id="GO:0010038">
    <property type="term" value="P:response to metal ion"/>
    <property type="evidence" value="ECO:0007669"/>
    <property type="project" value="InterPro"/>
</dbReference>
<dbReference type="AlphaFoldDB" id="A0A501X0B0"/>
<dbReference type="Pfam" id="PF03091">
    <property type="entry name" value="CutA1"/>
    <property type="match status" value="1"/>
</dbReference>
<name>A0A501X0B0_9RHOB</name>
<dbReference type="EMBL" id="VFRP01000004">
    <property type="protein sequence ID" value="TPE52026.1"/>
    <property type="molecule type" value="Genomic_DNA"/>
</dbReference>
<proteinExistence type="inferred from homology"/>
<dbReference type="GO" id="GO:0005507">
    <property type="term" value="F:copper ion binding"/>
    <property type="evidence" value="ECO:0007669"/>
    <property type="project" value="TreeGrafter"/>
</dbReference>
<comment type="caution">
    <text evidence="2">The sequence shown here is derived from an EMBL/GenBank/DDBJ whole genome shotgun (WGS) entry which is preliminary data.</text>
</comment>
<dbReference type="PANTHER" id="PTHR23419:SF8">
    <property type="entry name" value="FI09726P"/>
    <property type="match status" value="1"/>
</dbReference>
<dbReference type="InterPro" id="IPR015867">
    <property type="entry name" value="N-reg_PII/ATP_PRibTrfase_C"/>
</dbReference>
<dbReference type="SUPFAM" id="SSF54913">
    <property type="entry name" value="GlnB-like"/>
    <property type="match status" value="1"/>
</dbReference>
<evidence type="ECO:0000256" key="1">
    <source>
        <dbReference type="ARBA" id="ARBA00010169"/>
    </source>
</evidence>